<dbReference type="PANTHER" id="PTHR11945:SF441">
    <property type="entry name" value="AGAMOUS-LIKE MADS-BOX PROTEIN AGL29"/>
    <property type="match status" value="1"/>
</dbReference>
<dbReference type="GO" id="GO:0046983">
    <property type="term" value="F:protein dimerization activity"/>
    <property type="evidence" value="ECO:0007669"/>
    <property type="project" value="InterPro"/>
</dbReference>
<evidence type="ECO:0000256" key="3">
    <source>
        <dbReference type="ARBA" id="ARBA00023125"/>
    </source>
</evidence>
<gene>
    <name evidence="8" type="primary">AGL61_7</name>
    <name evidence="8" type="ORF">A4A49_29221</name>
</gene>
<name>A0A1J6J802_NICAT</name>
<feature type="compositionally biased region" description="Low complexity" evidence="6">
    <location>
        <begin position="77"/>
        <end position="96"/>
    </location>
</feature>
<dbReference type="InterPro" id="IPR002100">
    <property type="entry name" value="TF_MADSbox"/>
</dbReference>
<evidence type="ECO:0000313" key="8">
    <source>
        <dbReference type="EMBL" id="OIT03313.1"/>
    </source>
</evidence>
<evidence type="ECO:0000256" key="2">
    <source>
        <dbReference type="ARBA" id="ARBA00023015"/>
    </source>
</evidence>
<dbReference type="PRINTS" id="PR00404">
    <property type="entry name" value="MADSDOMAIN"/>
</dbReference>
<comment type="subcellular location">
    <subcellularLocation>
        <location evidence="1">Nucleus</location>
    </subcellularLocation>
</comment>
<comment type="caution">
    <text evidence="8">The sequence shown here is derived from an EMBL/GenBank/DDBJ whole genome shotgun (WGS) entry which is preliminary data.</text>
</comment>
<dbReference type="PANTHER" id="PTHR11945">
    <property type="entry name" value="MADS BOX PROTEIN"/>
    <property type="match status" value="1"/>
</dbReference>
<keyword evidence="9" id="KW-1185">Reference proteome</keyword>
<proteinExistence type="predicted"/>
<evidence type="ECO:0000256" key="5">
    <source>
        <dbReference type="ARBA" id="ARBA00023242"/>
    </source>
</evidence>
<keyword evidence="2" id="KW-0805">Transcription regulation</keyword>
<dbReference type="GO" id="GO:0005634">
    <property type="term" value="C:nucleus"/>
    <property type="evidence" value="ECO:0007669"/>
    <property type="project" value="UniProtKB-SubCell"/>
</dbReference>
<dbReference type="Pfam" id="PF00319">
    <property type="entry name" value="SRF-TF"/>
    <property type="match status" value="1"/>
</dbReference>
<dbReference type="GO" id="GO:0000978">
    <property type="term" value="F:RNA polymerase II cis-regulatory region sequence-specific DNA binding"/>
    <property type="evidence" value="ECO:0007669"/>
    <property type="project" value="TreeGrafter"/>
</dbReference>
<dbReference type="KEGG" id="nau:109226023"/>
<dbReference type="PROSITE" id="PS50066">
    <property type="entry name" value="MADS_BOX_2"/>
    <property type="match status" value="1"/>
</dbReference>
<dbReference type="OrthoDB" id="1278616at2759"/>
<reference evidence="8" key="1">
    <citation type="submission" date="2016-11" db="EMBL/GenBank/DDBJ databases">
        <title>The genome of Nicotiana attenuata.</title>
        <authorList>
            <person name="Xu S."/>
            <person name="Brockmoeller T."/>
            <person name="Gaquerel E."/>
            <person name="Navarro A."/>
            <person name="Kuhl H."/>
            <person name="Gase K."/>
            <person name="Ling Z."/>
            <person name="Zhou W."/>
            <person name="Kreitzer C."/>
            <person name="Stanke M."/>
            <person name="Tang H."/>
            <person name="Lyons E."/>
            <person name="Pandey P."/>
            <person name="Pandey S.P."/>
            <person name="Timmermann B."/>
            <person name="Baldwin I.T."/>
        </authorList>
    </citation>
    <scope>NUCLEOTIDE SEQUENCE [LARGE SCALE GENOMIC DNA]</scope>
    <source>
        <strain evidence="8">UT</strain>
    </source>
</reference>
<keyword evidence="5" id="KW-0539">Nucleus</keyword>
<evidence type="ECO:0000256" key="4">
    <source>
        <dbReference type="ARBA" id="ARBA00023163"/>
    </source>
</evidence>
<dbReference type="GO" id="GO:0000981">
    <property type="term" value="F:DNA-binding transcription factor activity, RNA polymerase II-specific"/>
    <property type="evidence" value="ECO:0007669"/>
    <property type="project" value="TreeGrafter"/>
</dbReference>
<dbReference type="Gene3D" id="3.40.1810.10">
    <property type="entry name" value="Transcription factor, MADS-box"/>
    <property type="match status" value="1"/>
</dbReference>
<evidence type="ECO:0000313" key="9">
    <source>
        <dbReference type="Proteomes" id="UP000187609"/>
    </source>
</evidence>
<dbReference type="OMA" id="TEATHEM"/>
<keyword evidence="4" id="KW-0804">Transcription</keyword>
<protein>
    <submittedName>
        <fullName evidence="8">Agamous-like mads-box protein agl61</fullName>
    </submittedName>
</protein>
<dbReference type="SMR" id="A0A1J6J802"/>
<sequence>MGTGKKKIEIKQIMKAASRMVTFSKRRKGLFKKALELESMTGARVAAIVFSPTGKPYTCGNVSSAIGRHFSSSIDPSSGCGDVSSGSSGSRSTPSKNGLCKWLENIDVEECENLTELLLLKEQLEGTREKLACMEDSESFLALFMS</sequence>
<dbReference type="InterPro" id="IPR036879">
    <property type="entry name" value="TF_MADSbox_sf"/>
</dbReference>
<organism evidence="8 9">
    <name type="scientific">Nicotiana attenuata</name>
    <name type="common">Coyote tobacco</name>
    <dbReference type="NCBI Taxonomy" id="49451"/>
    <lineage>
        <taxon>Eukaryota</taxon>
        <taxon>Viridiplantae</taxon>
        <taxon>Streptophyta</taxon>
        <taxon>Embryophyta</taxon>
        <taxon>Tracheophyta</taxon>
        <taxon>Spermatophyta</taxon>
        <taxon>Magnoliopsida</taxon>
        <taxon>eudicotyledons</taxon>
        <taxon>Gunneridae</taxon>
        <taxon>Pentapetalae</taxon>
        <taxon>asterids</taxon>
        <taxon>lamiids</taxon>
        <taxon>Solanales</taxon>
        <taxon>Solanaceae</taxon>
        <taxon>Nicotianoideae</taxon>
        <taxon>Nicotianeae</taxon>
        <taxon>Nicotiana</taxon>
    </lineage>
</organism>
<evidence type="ECO:0000259" key="7">
    <source>
        <dbReference type="PROSITE" id="PS50066"/>
    </source>
</evidence>
<feature type="region of interest" description="Disordered" evidence="6">
    <location>
        <begin position="74"/>
        <end position="96"/>
    </location>
</feature>
<accession>A0A1J6J802</accession>
<dbReference type="CDD" id="cd00120">
    <property type="entry name" value="MADS"/>
    <property type="match status" value="1"/>
</dbReference>
<dbReference type="GeneID" id="109226023"/>
<dbReference type="SUPFAM" id="SSF55455">
    <property type="entry name" value="SRF-like"/>
    <property type="match status" value="1"/>
</dbReference>
<feature type="domain" description="MADS-box" evidence="7">
    <location>
        <begin position="3"/>
        <end position="63"/>
    </location>
</feature>
<keyword evidence="3" id="KW-0238">DNA-binding</keyword>
<dbReference type="AlphaFoldDB" id="A0A1J6J802"/>
<dbReference type="Gramene" id="OIT03313">
    <property type="protein sequence ID" value="OIT03313"/>
    <property type="gene ID" value="A4A49_29221"/>
</dbReference>
<dbReference type="EMBL" id="MJEQ01037187">
    <property type="protein sequence ID" value="OIT03313.1"/>
    <property type="molecule type" value="Genomic_DNA"/>
</dbReference>
<dbReference type="SMART" id="SM00432">
    <property type="entry name" value="MADS"/>
    <property type="match status" value="1"/>
</dbReference>
<evidence type="ECO:0000256" key="1">
    <source>
        <dbReference type="ARBA" id="ARBA00004123"/>
    </source>
</evidence>
<dbReference type="Proteomes" id="UP000187609">
    <property type="component" value="Unassembled WGS sequence"/>
</dbReference>
<evidence type="ECO:0000256" key="6">
    <source>
        <dbReference type="SAM" id="MobiDB-lite"/>
    </source>
</evidence>